<evidence type="ECO:0000313" key="2">
    <source>
        <dbReference type="Proteomes" id="UP001187315"/>
    </source>
</evidence>
<sequence>MLVMWVMLLRCSEPECVRRKEGTEESGIEKIRINGRRRRQDVEVSKTERKTVDEVQRCELDVCTREKKGPGLQMSHRLKLSWAETQWSVTERKGGVVGFSASLLQGCCCNFTQALGQTSPAVL</sequence>
<dbReference type="AlphaFoldDB" id="A0AA88NWM7"/>
<organism evidence="1 2">
    <name type="scientific">Tachysurus vachellii</name>
    <name type="common">Darkbarbel catfish</name>
    <name type="synonym">Pelteobagrus vachellii</name>
    <dbReference type="NCBI Taxonomy" id="175792"/>
    <lineage>
        <taxon>Eukaryota</taxon>
        <taxon>Metazoa</taxon>
        <taxon>Chordata</taxon>
        <taxon>Craniata</taxon>
        <taxon>Vertebrata</taxon>
        <taxon>Euteleostomi</taxon>
        <taxon>Actinopterygii</taxon>
        <taxon>Neopterygii</taxon>
        <taxon>Teleostei</taxon>
        <taxon>Ostariophysi</taxon>
        <taxon>Siluriformes</taxon>
        <taxon>Bagridae</taxon>
        <taxon>Tachysurus</taxon>
    </lineage>
</organism>
<dbReference type="Proteomes" id="UP001187315">
    <property type="component" value="Unassembled WGS sequence"/>
</dbReference>
<gene>
    <name evidence="1" type="ORF">Q7C36_003564</name>
</gene>
<proteinExistence type="predicted"/>
<evidence type="ECO:0000313" key="1">
    <source>
        <dbReference type="EMBL" id="KAK2864410.1"/>
    </source>
</evidence>
<accession>A0AA88NWM7</accession>
<keyword evidence="2" id="KW-1185">Reference proteome</keyword>
<dbReference type="EMBL" id="JAVHJS010000003">
    <property type="protein sequence ID" value="KAK2864410.1"/>
    <property type="molecule type" value="Genomic_DNA"/>
</dbReference>
<name>A0AA88NWM7_TACVA</name>
<comment type="caution">
    <text evidence="1">The sequence shown here is derived from an EMBL/GenBank/DDBJ whole genome shotgun (WGS) entry which is preliminary data.</text>
</comment>
<protein>
    <submittedName>
        <fullName evidence="1">Uncharacterized protein</fullName>
    </submittedName>
</protein>
<reference evidence="1" key="1">
    <citation type="submission" date="2023-08" db="EMBL/GenBank/DDBJ databases">
        <title>Pelteobagrus vachellii genome.</title>
        <authorList>
            <person name="Liu H."/>
        </authorList>
    </citation>
    <scope>NUCLEOTIDE SEQUENCE</scope>
    <source>
        <strain evidence="1">PRFRI_2022a</strain>
        <tissue evidence="1">Muscle</tissue>
    </source>
</reference>